<keyword evidence="1" id="KW-0808">Transferase</keyword>
<dbReference type="SUPFAM" id="SSF52540">
    <property type="entry name" value="P-loop containing nucleoside triphosphate hydrolases"/>
    <property type="match status" value="1"/>
</dbReference>
<dbReference type="Pfam" id="PF13469">
    <property type="entry name" value="Sulfotransfer_3"/>
    <property type="match status" value="1"/>
</dbReference>
<evidence type="ECO:0000313" key="2">
    <source>
        <dbReference type="EMBL" id="KRG30651.1"/>
    </source>
</evidence>
<dbReference type="PANTHER" id="PTHR10605">
    <property type="entry name" value="HEPARAN SULFATE SULFOTRANSFERASE"/>
    <property type="match status" value="1"/>
</dbReference>
<name>A0A0Q9ZCD5_9FLAO</name>
<dbReference type="OrthoDB" id="981508at2"/>
<gene>
    <name evidence="2" type="ORF">APR42_01945</name>
</gene>
<proteinExistence type="predicted"/>
<keyword evidence="3" id="KW-1185">Reference proteome</keyword>
<dbReference type="InterPro" id="IPR037359">
    <property type="entry name" value="NST/OST"/>
</dbReference>
<dbReference type="Proteomes" id="UP000051643">
    <property type="component" value="Unassembled WGS sequence"/>
</dbReference>
<dbReference type="EMBL" id="LKTP01000001">
    <property type="protein sequence ID" value="KRG30651.1"/>
    <property type="molecule type" value="Genomic_DNA"/>
</dbReference>
<reference evidence="2" key="1">
    <citation type="submission" date="2015-10" db="EMBL/GenBank/DDBJ databases">
        <title>Draft genome sequence of Salegentibacter mishustinae KCTC 12263.</title>
        <authorList>
            <person name="Lin W."/>
            <person name="Zheng Q."/>
        </authorList>
    </citation>
    <scope>NUCLEOTIDE SEQUENCE [LARGE SCALE GENOMIC DNA]</scope>
    <source>
        <strain evidence="2">KCTC 12263</strain>
    </source>
</reference>
<dbReference type="PANTHER" id="PTHR10605:SF56">
    <property type="entry name" value="BIFUNCTIONAL HEPARAN SULFATE N-DEACETYLASE_N-SULFOTRANSFERASE"/>
    <property type="match status" value="1"/>
</dbReference>
<dbReference type="STRING" id="270918.APR42_01945"/>
<dbReference type="Gene3D" id="3.40.50.300">
    <property type="entry name" value="P-loop containing nucleotide triphosphate hydrolases"/>
    <property type="match status" value="1"/>
</dbReference>
<organism evidence="2 3">
    <name type="scientific">Salegentibacter mishustinae</name>
    <dbReference type="NCBI Taxonomy" id="270918"/>
    <lineage>
        <taxon>Bacteria</taxon>
        <taxon>Pseudomonadati</taxon>
        <taxon>Bacteroidota</taxon>
        <taxon>Flavobacteriia</taxon>
        <taxon>Flavobacteriales</taxon>
        <taxon>Flavobacteriaceae</taxon>
        <taxon>Salegentibacter</taxon>
    </lineage>
</organism>
<comment type="caution">
    <text evidence="2">The sequence shown here is derived from an EMBL/GenBank/DDBJ whole genome shotgun (WGS) entry which is preliminary data.</text>
</comment>
<sequence>MERQLESGNHKKMSKPNFLIVGAAKAGTTSAAKYLNEHPDIFIPNEKELRFFARKVLLNVSPKDPSINGILSSSVLDEDEYFKIFKDQDEKCSGEASVHYLYHHKEVIPEIKKYLGDIPILIFLREPTARAISNINYLFNTHRSNIEQEIAKENSRIRKGYNSFWYHKNLGLYSSQVEAYCKNFSKVKVVLFEDFVKDPQSILDEIHRFLNLSPFSLPQYYNYNENLDQRFFLKTLHSLRLTSLLKNLIPEKFFFSLKMKLFKRLFYKKRKLHPNKKTQDILQNFYKEDIIRLEKIIDRDLSSWRNKAL</sequence>
<evidence type="ECO:0000256" key="1">
    <source>
        <dbReference type="ARBA" id="ARBA00022679"/>
    </source>
</evidence>
<dbReference type="AlphaFoldDB" id="A0A0Q9ZCD5"/>
<dbReference type="InterPro" id="IPR027417">
    <property type="entry name" value="P-loop_NTPase"/>
</dbReference>
<evidence type="ECO:0008006" key="4">
    <source>
        <dbReference type="Google" id="ProtNLM"/>
    </source>
</evidence>
<protein>
    <recommendedName>
        <fullName evidence="4">Sulfotransferase</fullName>
    </recommendedName>
</protein>
<evidence type="ECO:0000313" key="3">
    <source>
        <dbReference type="Proteomes" id="UP000051643"/>
    </source>
</evidence>
<dbReference type="GO" id="GO:0008146">
    <property type="term" value="F:sulfotransferase activity"/>
    <property type="evidence" value="ECO:0007669"/>
    <property type="project" value="InterPro"/>
</dbReference>
<accession>A0A0Q9ZCD5</accession>